<keyword evidence="1" id="KW-0820">tRNA-binding</keyword>
<comment type="caution">
    <text evidence="10">The sequence shown here is derived from an EMBL/GenBank/DDBJ whole genome shotgun (WGS) entry which is preliminary data.</text>
</comment>
<feature type="domain" description="tRNA-specific 2-thiouridylase MnmA-like central" evidence="9">
    <location>
        <begin position="206"/>
        <end position="257"/>
    </location>
</feature>
<dbReference type="InterPro" id="IPR046884">
    <property type="entry name" value="MnmA-like_central"/>
</dbReference>
<evidence type="ECO:0000259" key="9">
    <source>
        <dbReference type="Pfam" id="PF20259"/>
    </source>
</evidence>
<dbReference type="GO" id="GO:0002143">
    <property type="term" value="P:tRNA wobble position uridine thiolation"/>
    <property type="evidence" value="ECO:0007669"/>
    <property type="project" value="TreeGrafter"/>
</dbReference>
<dbReference type="EC" id="2.8.1.13" evidence="10"/>
<dbReference type="InterPro" id="IPR004506">
    <property type="entry name" value="MnmA-like"/>
</dbReference>
<dbReference type="GO" id="GO:0005524">
    <property type="term" value="F:ATP binding"/>
    <property type="evidence" value="ECO:0007669"/>
    <property type="project" value="UniProtKB-KW"/>
</dbReference>
<dbReference type="GO" id="GO:0103016">
    <property type="term" value="F:tRNA-uridine 2-sulfurtransferase activity"/>
    <property type="evidence" value="ECO:0007669"/>
    <property type="project" value="UniProtKB-EC"/>
</dbReference>
<dbReference type="AlphaFoldDB" id="A0A644V2B3"/>
<dbReference type="EMBL" id="VSSQ01000204">
    <property type="protein sequence ID" value="MPL85367.1"/>
    <property type="molecule type" value="Genomic_DNA"/>
</dbReference>
<dbReference type="Gene3D" id="2.40.30.10">
    <property type="entry name" value="Translation factors"/>
    <property type="match status" value="1"/>
</dbReference>
<sequence length="341" mass="38765">MSGGTDSSVAAMLLLRQGYDVQGITFRFFEGDNNTTEHIKDAESVCHKTGIPHHVYDARIVFKEKIIDYFVQEYLAGKTPFPCAKCNNELKWKLIFDEAKRLGCDKVAMGHYARILYENEKYFVGEAPDKDKDQSFFLWGLQQEQLAGILFPLGDLHKTEVRKIAAEYGFQKISEKKDSLGACFCSGDYRPFLKSQLINPEKHIFPGDFVDEAGKTLGKHAGFPLYTIGQRRGLGIHLNRAVFVKEILPEENKIVLAPLKSLYKTSFLVENYRLTDPYLFSESFDTITRIRYRKQNTLSKICIINNYLLRVDLAEPLESIAPGQTAVFYRDGKVLGGGFIL</sequence>
<evidence type="ECO:0000256" key="4">
    <source>
        <dbReference type="ARBA" id="ARBA00022741"/>
    </source>
</evidence>
<protein>
    <submittedName>
        <fullName evidence="10">tRNA-specific 2-thiouridylase MnmA</fullName>
        <ecNumber evidence="10">2.8.1.13</ecNumber>
    </submittedName>
</protein>
<proteinExistence type="inferred from homology"/>
<keyword evidence="3" id="KW-0819">tRNA processing</keyword>
<dbReference type="SUPFAM" id="SSF52402">
    <property type="entry name" value="Adenine nucleotide alpha hydrolases-like"/>
    <property type="match status" value="1"/>
</dbReference>
<dbReference type="PANTHER" id="PTHR11933">
    <property type="entry name" value="TRNA 5-METHYLAMINOMETHYL-2-THIOURIDYLATE -METHYLTRANSFERASE"/>
    <property type="match status" value="1"/>
</dbReference>
<dbReference type="GO" id="GO:0000049">
    <property type="term" value="F:tRNA binding"/>
    <property type="evidence" value="ECO:0007669"/>
    <property type="project" value="UniProtKB-KW"/>
</dbReference>
<evidence type="ECO:0000256" key="6">
    <source>
        <dbReference type="ARBA" id="ARBA00022884"/>
    </source>
</evidence>
<reference evidence="10" key="1">
    <citation type="submission" date="2019-08" db="EMBL/GenBank/DDBJ databases">
        <authorList>
            <person name="Kucharzyk K."/>
            <person name="Murdoch R.W."/>
            <person name="Higgins S."/>
            <person name="Loffler F."/>
        </authorList>
    </citation>
    <scope>NUCLEOTIDE SEQUENCE</scope>
</reference>
<dbReference type="InterPro" id="IPR023382">
    <property type="entry name" value="MnmA-like_central_sf"/>
</dbReference>
<evidence type="ECO:0000256" key="7">
    <source>
        <dbReference type="ARBA" id="ARBA00023157"/>
    </source>
</evidence>
<evidence type="ECO:0000256" key="3">
    <source>
        <dbReference type="ARBA" id="ARBA00022694"/>
    </source>
</evidence>
<dbReference type="Gene3D" id="3.40.50.620">
    <property type="entry name" value="HUPs"/>
    <property type="match status" value="1"/>
</dbReference>
<keyword evidence="6" id="KW-0694">RNA-binding</keyword>
<dbReference type="PANTHER" id="PTHR11933:SF5">
    <property type="entry name" value="MITOCHONDRIAL TRNA-SPECIFIC 2-THIOURIDYLASE 1"/>
    <property type="match status" value="1"/>
</dbReference>
<dbReference type="NCBIfam" id="NF001138">
    <property type="entry name" value="PRK00143.1"/>
    <property type="match status" value="1"/>
</dbReference>
<dbReference type="NCBIfam" id="TIGR00420">
    <property type="entry name" value="trmU"/>
    <property type="match status" value="1"/>
</dbReference>
<accession>A0A644V2B3</accession>
<dbReference type="Pfam" id="PF20259">
    <property type="entry name" value="tRNA_Me_trans_M"/>
    <property type="match status" value="1"/>
</dbReference>
<keyword evidence="5" id="KW-0067">ATP-binding</keyword>
<keyword evidence="4" id="KW-0547">Nucleotide-binding</keyword>
<evidence type="ECO:0000313" key="10">
    <source>
        <dbReference type="EMBL" id="MPL85367.1"/>
    </source>
</evidence>
<feature type="domain" description="tRNA-specific 2-thiouridylase MnmA-like C-terminal" evidence="8">
    <location>
        <begin position="267"/>
        <end position="340"/>
    </location>
</feature>
<gene>
    <name evidence="10" type="primary">mnmA_15</name>
    <name evidence="10" type="ORF">SDC9_31335</name>
</gene>
<evidence type="ECO:0000256" key="5">
    <source>
        <dbReference type="ARBA" id="ARBA00022840"/>
    </source>
</evidence>
<keyword evidence="2 10" id="KW-0808">Transferase</keyword>
<dbReference type="NCBIfam" id="NF011259">
    <property type="entry name" value="PRK14665.1"/>
    <property type="match status" value="1"/>
</dbReference>
<dbReference type="Pfam" id="PF20258">
    <property type="entry name" value="tRNA_Me_trans_C"/>
    <property type="match status" value="1"/>
</dbReference>
<dbReference type="CDD" id="cd01998">
    <property type="entry name" value="MnmA_TRMU-like"/>
    <property type="match status" value="1"/>
</dbReference>
<evidence type="ECO:0000256" key="1">
    <source>
        <dbReference type="ARBA" id="ARBA00022555"/>
    </source>
</evidence>
<organism evidence="10">
    <name type="scientific">bioreactor metagenome</name>
    <dbReference type="NCBI Taxonomy" id="1076179"/>
    <lineage>
        <taxon>unclassified sequences</taxon>
        <taxon>metagenomes</taxon>
        <taxon>ecological metagenomes</taxon>
    </lineage>
</organism>
<dbReference type="InterPro" id="IPR014729">
    <property type="entry name" value="Rossmann-like_a/b/a_fold"/>
</dbReference>
<dbReference type="Pfam" id="PF03054">
    <property type="entry name" value="tRNA_Me_trans"/>
    <property type="match status" value="1"/>
</dbReference>
<dbReference type="HAMAP" id="MF_00144">
    <property type="entry name" value="tRNA_thiouridyl_MnmA"/>
    <property type="match status" value="1"/>
</dbReference>
<evidence type="ECO:0000259" key="8">
    <source>
        <dbReference type="Pfam" id="PF20258"/>
    </source>
</evidence>
<evidence type="ECO:0000256" key="2">
    <source>
        <dbReference type="ARBA" id="ARBA00022679"/>
    </source>
</evidence>
<keyword evidence="7" id="KW-1015">Disulfide bond</keyword>
<name>A0A644V2B3_9ZZZZ</name>
<dbReference type="Gene3D" id="2.30.30.280">
    <property type="entry name" value="Adenine nucleotide alpha hydrolases-like domains"/>
    <property type="match status" value="1"/>
</dbReference>
<dbReference type="InterPro" id="IPR046885">
    <property type="entry name" value="MnmA-like_C"/>
</dbReference>